<organism evidence="1">
    <name type="scientific">Solanum chacoense</name>
    <name type="common">Chaco potato</name>
    <dbReference type="NCBI Taxonomy" id="4108"/>
    <lineage>
        <taxon>Eukaryota</taxon>
        <taxon>Viridiplantae</taxon>
        <taxon>Streptophyta</taxon>
        <taxon>Embryophyta</taxon>
        <taxon>Tracheophyta</taxon>
        <taxon>Spermatophyta</taxon>
        <taxon>Magnoliopsida</taxon>
        <taxon>eudicotyledons</taxon>
        <taxon>Gunneridae</taxon>
        <taxon>Pentapetalae</taxon>
        <taxon>asterids</taxon>
        <taxon>lamiids</taxon>
        <taxon>Solanales</taxon>
        <taxon>Solanaceae</taxon>
        <taxon>Solanoideae</taxon>
        <taxon>Solaneae</taxon>
        <taxon>Solanum</taxon>
    </lineage>
</organism>
<dbReference type="AlphaFoldDB" id="A0A0V0GQE0"/>
<accession>A0A0V0GQE0</accession>
<sequence>NNVNIQFNNILLRYFSRGINASTILVKNQRASADGGALWPIYVVRPTNGYVNKSKANDICMNPIFRRRYLNETGHHASISDDFLGLICVNSVSVSVCVAPCIFP</sequence>
<protein>
    <submittedName>
        <fullName evidence="1">Putative ovule protein</fullName>
    </submittedName>
</protein>
<dbReference type="EMBL" id="GEDG01033126">
    <property type="protein sequence ID" value="JAP10434.1"/>
    <property type="molecule type" value="Transcribed_RNA"/>
</dbReference>
<reference evidence="1" key="1">
    <citation type="submission" date="2015-12" db="EMBL/GenBank/DDBJ databases">
        <title>Gene expression during late stages of embryo sac development: a critical building block for successful pollen-pistil interactions.</title>
        <authorList>
            <person name="Liu Y."/>
            <person name="Joly V."/>
            <person name="Sabar M."/>
            <person name="Matton D.P."/>
        </authorList>
    </citation>
    <scope>NUCLEOTIDE SEQUENCE</scope>
</reference>
<name>A0A0V0GQE0_SOLCH</name>
<feature type="non-terminal residue" evidence="1">
    <location>
        <position position="1"/>
    </location>
</feature>
<evidence type="ECO:0000313" key="1">
    <source>
        <dbReference type="EMBL" id="JAP10434.1"/>
    </source>
</evidence>
<proteinExistence type="predicted"/>